<gene>
    <name evidence="1" type="ORF">HaLaN_19430</name>
</gene>
<organism evidence="1 2">
    <name type="scientific">Haematococcus lacustris</name>
    <name type="common">Green alga</name>
    <name type="synonym">Haematococcus pluvialis</name>
    <dbReference type="NCBI Taxonomy" id="44745"/>
    <lineage>
        <taxon>Eukaryota</taxon>
        <taxon>Viridiplantae</taxon>
        <taxon>Chlorophyta</taxon>
        <taxon>core chlorophytes</taxon>
        <taxon>Chlorophyceae</taxon>
        <taxon>CS clade</taxon>
        <taxon>Chlamydomonadales</taxon>
        <taxon>Haematococcaceae</taxon>
        <taxon>Haematococcus</taxon>
    </lineage>
</organism>
<reference evidence="1 2" key="1">
    <citation type="submission" date="2020-02" db="EMBL/GenBank/DDBJ databases">
        <title>Draft genome sequence of Haematococcus lacustris strain NIES-144.</title>
        <authorList>
            <person name="Morimoto D."/>
            <person name="Nakagawa S."/>
            <person name="Yoshida T."/>
            <person name="Sawayama S."/>
        </authorList>
    </citation>
    <scope>NUCLEOTIDE SEQUENCE [LARGE SCALE GENOMIC DNA]</scope>
    <source>
        <strain evidence="1 2">NIES-144</strain>
    </source>
</reference>
<dbReference type="EMBL" id="BLLF01001952">
    <property type="protein sequence ID" value="GFH22030.1"/>
    <property type="molecule type" value="Genomic_DNA"/>
</dbReference>
<proteinExistence type="predicted"/>
<comment type="caution">
    <text evidence="1">The sequence shown here is derived from an EMBL/GenBank/DDBJ whole genome shotgun (WGS) entry which is preliminary data.</text>
</comment>
<name>A0A699ZLR4_HAELA</name>
<feature type="non-terminal residue" evidence="1">
    <location>
        <position position="58"/>
    </location>
</feature>
<dbReference type="AlphaFoldDB" id="A0A699ZLR4"/>
<protein>
    <submittedName>
        <fullName evidence="1">Uncharacterized protein</fullName>
    </submittedName>
</protein>
<evidence type="ECO:0000313" key="1">
    <source>
        <dbReference type="EMBL" id="GFH22030.1"/>
    </source>
</evidence>
<dbReference type="Proteomes" id="UP000485058">
    <property type="component" value="Unassembled WGS sequence"/>
</dbReference>
<accession>A0A699ZLR4</accession>
<sequence length="58" mass="6516">MENEMAELQAKNKMAVEEQHRLGTEKGALIETVKRLNRQLQLEDEAVTQDLGSMVSSS</sequence>
<keyword evidence="2" id="KW-1185">Reference proteome</keyword>
<evidence type="ECO:0000313" key="2">
    <source>
        <dbReference type="Proteomes" id="UP000485058"/>
    </source>
</evidence>
<feature type="non-terminal residue" evidence="1">
    <location>
        <position position="1"/>
    </location>
</feature>